<keyword evidence="5" id="KW-0460">Magnesium</keyword>
<evidence type="ECO:0000313" key="7">
    <source>
        <dbReference type="EMBL" id="SHI46357.1"/>
    </source>
</evidence>
<organism evidence="7 8">
    <name type="scientific">Clostridium intestinale DSM 6191</name>
    <dbReference type="NCBI Taxonomy" id="1121320"/>
    <lineage>
        <taxon>Bacteria</taxon>
        <taxon>Bacillati</taxon>
        <taxon>Bacillota</taxon>
        <taxon>Clostridia</taxon>
        <taxon>Eubacteriales</taxon>
        <taxon>Clostridiaceae</taxon>
        <taxon>Clostridium</taxon>
    </lineage>
</organism>
<dbReference type="EMBL" id="FQXU01000014">
    <property type="protein sequence ID" value="SHI46357.1"/>
    <property type="molecule type" value="Genomic_DNA"/>
</dbReference>
<name>A0A1M6BCE6_9CLOT</name>
<dbReference type="GO" id="GO:0016818">
    <property type="term" value="F:hydrolase activity, acting on acid anhydrides, in phosphorus-containing anhydrides"/>
    <property type="evidence" value="ECO:0007669"/>
    <property type="project" value="TreeGrafter"/>
</dbReference>
<evidence type="ECO:0000256" key="1">
    <source>
        <dbReference type="ARBA" id="ARBA00001946"/>
    </source>
</evidence>
<protein>
    <submittedName>
        <fullName evidence="7">NUDIX domain-containing protein</fullName>
    </submittedName>
</protein>
<dbReference type="GO" id="GO:0005737">
    <property type="term" value="C:cytoplasm"/>
    <property type="evidence" value="ECO:0007669"/>
    <property type="project" value="TreeGrafter"/>
</dbReference>
<dbReference type="PANTHER" id="PTHR43758:SF8">
    <property type="entry name" value="8-OXO-DGTP DIPHOSPHATASE YTKD-RELATED"/>
    <property type="match status" value="1"/>
</dbReference>
<evidence type="ECO:0000313" key="8">
    <source>
        <dbReference type="Proteomes" id="UP000184241"/>
    </source>
</evidence>
<dbReference type="SUPFAM" id="SSF55811">
    <property type="entry name" value="Nudix"/>
    <property type="match status" value="1"/>
</dbReference>
<dbReference type="Gene3D" id="3.90.79.10">
    <property type="entry name" value="Nucleoside Triphosphate Pyrophosphohydrolase"/>
    <property type="match status" value="1"/>
</dbReference>
<keyword evidence="3" id="KW-0479">Metal-binding</keyword>
<keyword evidence="4" id="KW-0378">Hydrolase</keyword>
<evidence type="ECO:0000256" key="4">
    <source>
        <dbReference type="ARBA" id="ARBA00022801"/>
    </source>
</evidence>
<dbReference type="GO" id="GO:0046872">
    <property type="term" value="F:metal ion binding"/>
    <property type="evidence" value="ECO:0007669"/>
    <property type="project" value="UniProtKB-KW"/>
</dbReference>
<gene>
    <name evidence="7" type="ORF">SAMN02745941_03848</name>
</gene>
<proteinExistence type="inferred from homology"/>
<dbReference type="InterPro" id="IPR015797">
    <property type="entry name" value="NUDIX_hydrolase-like_dom_sf"/>
</dbReference>
<dbReference type="AlphaFoldDB" id="A0A1M6BCE6"/>
<dbReference type="InterPro" id="IPR020476">
    <property type="entry name" value="Nudix_hydrolase"/>
</dbReference>
<evidence type="ECO:0000259" key="6">
    <source>
        <dbReference type="PROSITE" id="PS51462"/>
    </source>
</evidence>
<evidence type="ECO:0000256" key="2">
    <source>
        <dbReference type="ARBA" id="ARBA00005582"/>
    </source>
</evidence>
<dbReference type="Proteomes" id="UP000184241">
    <property type="component" value="Unassembled WGS sequence"/>
</dbReference>
<dbReference type="PROSITE" id="PS51462">
    <property type="entry name" value="NUDIX"/>
    <property type="match status" value="1"/>
</dbReference>
<dbReference type="RefSeq" id="WP_073022206.1">
    <property type="nucleotide sequence ID" value="NZ_FQXU01000014.1"/>
</dbReference>
<dbReference type="Pfam" id="PF00293">
    <property type="entry name" value="NUDIX"/>
    <property type="match status" value="1"/>
</dbReference>
<comment type="cofactor">
    <cofactor evidence="1">
        <name>Mg(2+)</name>
        <dbReference type="ChEBI" id="CHEBI:18420"/>
    </cofactor>
</comment>
<feature type="domain" description="Nudix hydrolase" evidence="6">
    <location>
        <begin position="1"/>
        <end position="139"/>
    </location>
</feature>
<evidence type="ECO:0000256" key="3">
    <source>
        <dbReference type="ARBA" id="ARBA00022723"/>
    </source>
</evidence>
<comment type="similarity">
    <text evidence="2">Belongs to the Nudix hydrolase family.</text>
</comment>
<reference evidence="7 8" key="1">
    <citation type="submission" date="2016-11" db="EMBL/GenBank/DDBJ databases">
        <authorList>
            <person name="Jaros S."/>
            <person name="Januszkiewicz K."/>
            <person name="Wedrychowicz H."/>
        </authorList>
    </citation>
    <scope>NUCLEOTIDE SEQUENCE [LARGE SCALE GENOMIC DNA]</scope>
    <source>
        <strain evidence="7 8">DSM 6191</strain>
    </source>
</reference>
<accession>A0A1M6BCE6</accession>
<evidence type="ECO:0000256" key="5">
    <source>
        <dbReference type="ARBA" id="ARBA00022842"/>
    </source>
</evidence>
<dbReference type="InterPro" id="IPR000086">
    <property type="entry name" value="NUDIX_hydrolase_dom"/>
</dbReference>
<sequence length="140" mass="16237">MIKKVLAFCVREKENKYEILVLSKINGKGTEVPGGSVEEGESLEESVKRELFEETGIDVIKDIHHILTIPFHAKWRGEWQERNIFKVELKDNIKDEWVHEISDGVEDKGKKAKIYWLDSEVAKTELLWGQGAFIEEILKK</sequence>
<dbReference type="PANTHER" id="PTHR43758">
    <property type="entry name" value="7,8-DIHYDRO-8-OXOGUANINE TRIPHOSPHATASE"/>
    <property type="match status" value="1"/>
</dbReference>
<dbReference type="PRINTS" id="PR00502">
    <property type="entry name" value="NUDIXFAMILY"/>
</dbReference>